<feature type="region of interest" description="Disordered" evidence="5">
    <location>
        <begin position="194"/>
        <end position="219"/>
    </location>
</feature>
<feature type="repeat" description="ANK" evidence="4">
    <location>
        <begin position="9"/>
        <end position="41"/>
    </location>
</feature>
<dbReference type="AlphaFoldDB" id="A0A3M6TDA5"/>
<evidence type="ECO:0000313" key="6">
    <source>
        <dbReference type="EMBL" id="RMX39362.1"/>
    </source>
</evidence>
<organism evidence="6 7">
    <name type="scientific">Pocillopora damicornis</name>
    <name type="common">Cauliflower coral</name>
    <name type="synonym">Millepora damicornis</name>
    <dbReference type="NCBI Taxonomy" id="46731"/>
    <lineage>
        <taxon>Eukaryota</taxon>
        <taxon>Metazoa</taxon>
        <taxon>Cnidaria</taxon>
        <taxon>Anthozoa</taxon>
        <taxon>Hexacorallia</taxon>
        <taxon>Scleractinia</taxon>
        <taxon>Astrocoeniina</taxon>
        <taxon>Pocilloporidae</taxon>
        <taxon>Pocillopora</taxon>
    </lineage>
</organism>
<accession>A0A3M6TDA5</accession>
<dbReference type="SUPFAM" id="SSF48403">
    <property type="entry name" value="Ankyrin repeat"/>
    <property type="match status" value="1"/>
</dbReference>
<feature type="compositionally biased region" description="Polar residues" evidence="5">
    <location>
        <begin position="856"/>
        <end position="866"/>
    </location>
</feature>
<dbReference type="PROSITE" id="PS50088">
    <property type="entry name" value="ANK_REPEAT"/>
    <property type="match status" value="1"/>
</dbReference>
<dbReference type="Pfam" id="PF12796">
    <property type="entry name" value="Ank_2"/>
    <property type="match status" value="1"/>
</dbReference>
<dbReference type="InterPro" id="IPR036770">
    <property type="entry name" value="Ankyrin_rpt-contain_sf"/>
</dbReference>
<dbReference type="PANTHER" id="PTHR24156:SF3">
    <property type="entry name" value="ANKYRIN REPEAT DOMAIN-CONTAINING PROTEIN 34C-LIKE"/>
    <property type="match status" value="1"/>
</dbReference>
<dbReference type="OrthoDB" id="539213at2759"/>
<evidence type="ECO:0000256" key="2">
    <source>
        <dbReference type="ARBA" id="ARBA00022737"/>
    </source>
</evidence>
<feature type="compositionally biased region" description="Basic and acidic residues" evidence="5">
    <location>
        <begin position="383"/>
        <end position="401"/>
    </location>
</feature>
<evidence type="ECO:0000313" key="7">
    <source>
        <dbReference type="Proteomes" id="UP000275408"/>
    </source>
</evidence>
<gene>
    <name evidence="6" type="ORF">pdam_00017922</name>
</gene>
<comment type="similarity">
    <text evidence="1">Belongs to the ANKRD34 family.</text>
</comment>
<name>A0A3M6TDA5_POCDA</name>
<dbReference type="STRING" id="46731.A0A3M6TDA5"/>
<dbReference type="EMBL" id="RCHS01003824">
    <property type="protein sequence ID" value="RMX39362.1"/>
    <property type="molecule type" value="Genomic_DNA"/>
</dbReference>
<dbReference type="InterPro" id="IPR042637">
    <property type="entry name" value="AN34A/B/C"/>
</dbReference>
<feature type="region of interest" description="Disordered" evidence="5">
    <location>
        <begin position="231"/>
        <end position="339"/>
    </location>
</feature>
<dbReference type="Gene3D" id="1.25.40.20">
    <property type="entry name" value="Ankyrin repeat-containing domain"/>
    <property type="match status" value="1"/>
</dbReference>
<feature type="region of interest" description="Disordered" evidence="5">
    <location>
        <begin position="618"/>
        <end position="699"/>
    </location>
</feature>
<feature type="region of interest" description="Disordered" evidence="5">
    <location>
        <begin position="774"/>
        <end position="866"/>
    </location>
</feature>
<reference evidence="6 7" key="1">
    <citation type="journal article" date="2018" name="Sci. Rep.">
        <title>Comparative analysis of the Pocillopora damicornis genome highlights role of immune system in coral evolution.</title>
        <authorList>
            <person name="Cunning R."/>
            <person name="Bay R.A."/>
            <person name="Gillette P."/>
            <person name="Baker A.C."/>
            <person name="Traylor-Knowles N."/>
        </authorList>
    </citation>
    <scope>NUCLEOTIDE SEQUENCE [LARGE SCALE GENOMIC DNA]</scope>
    <source>
        <strain evidence="6">RSMAS</strain>
        <tissue evidence="6">Whole animal</tissue>
    </source>
</reference>
<feature type="compositionally biased region" description="Low complexity" evidence="5">
    <location>
        <begin position="791"/>
        <end position="802"/>
    </location>
</feature>
<dbReference type="SMART" id="SM00248">
    <property type="entry name" value="ANK"/>
    <property type="match status" value="4"/>
</dbReference>
<feature type="compositionally biased region" description="Polar residues" evidence="5">
    <location>
        <begin position="298"/>
        <end position="339"/>
    </location>
</feature>
<evidence type="ECO:0000256" key="1">
    <source>
        <dbReference type="ARBA" id="ARBA00010029"/>
    </source>
</evidence>
<dbReference type="Proteomes" id="UP000275408">
    <property type="component" value="Unassembled WGS sequence"/>
</dbReference>
<evidence type="ECO:0000256" key="4">
    <source>
        <dbReference type="PROSITE-ProRule" id="PRU00023"/>
    </source>
</evidence>
<feature type="compositionally biased region" description="Polar residues" evidence="5">
    <location>
        <begin position="774"/>
        <end position="788"/>
    </location>
</feature>
<comment type="caution">
    <text evidence="6">The sequence shown here is derived from an EMBL/GenBank/DDBJ whole genome shotgun (WGS) entry which is preliminary data.</text>
</comment>
<evidence type="ECO:0000256" key="5">
    <source>
        <dbReference type="SAM" id="MobiDB-lite"/>
    </source>
</evidence>
<feature type="region of interest" description="Disordered" evidence="5">
    <location>
        <begin position="358"/>
        <end position="401"/>
    </location>
</feature>
<dbReference type="InterPro" id="IPR002110">
    <property type="entry name" value="Ankyrin_rpt"/>
</dbReference>
<protein>
    <submittedName>
        <fullName evidence="6">Uncharacterized protein</fullName>
    </submittedName>
</protein>
<feature type="compositionally biased region" description="Low complexity" evidence="5">
    <location>
        <begin position="840"/>
        <end position="855"/>
    </location>
</feature>
<feature type="compositionally biased region" description="Polar residues" evidence="5">
    <location>
        <begin position="618"/>
        <end position="642"/>
    </location>
</feature>
<feature type="compositionally biased region" description="Basic and acidic residues" evidence="5">
    <location>
        <begin position="242"/>
        <end position="258"/>
    </location>
</feature>
<dbReference type="PANTHER" id="PTHR24156">
    <property type="entry name" value="ANK_REP_REGION DOMAIN-CONTAINING PROTEIN"/>
    <property type="match status" value="1"/>
</dbReference>
<feature type="compositionally biased region" description="Polar residues" evidence="5">
    <location>
        <begin position="454"/>
        <end position="468"/>
    </location>
</feature>
<evidence type="ECO:0000256" key="3">
    <source>
        <dbReference type="ARBA" id="ARBA00023043"/>
    </source>
</evidence>
<keyword evidence="2" id="KW-0677">Repeat</keyword>
<feature type="region of interest" description="Disordered" evidence="5">
    <location>
        <begin position="448"/>
        <end position="479"/>
    </location>
</feature>
<keyword evidence="3 4" id="KW-0040">ANK repeat</keyword>
<keyword evidence="7" id="KW-1185">Reference proteome</keyword>
<sequence length="866" mass="95644">MLLHAMNNKGSEALFQASSSCKLRLVRMLVEGGTSVNVRNERQETPLMLCCQSKTDIDEKSRVVSYLLSQQAKVNLQDVDGRTALMYACTSNSGKGIIQALMDAKSNPWIEDGSKSTVFDYVMNAGDLETTRLLINACRENIEIRGNFQMKNLEECLANMQDIRKFSWPLMGPRLRRNHMNLYAAEKEDTSISSGNLLGADLGVDGENPQPERRRKRSVCHFDPLDIQEILRCSEQTNTNRSKTESEQEGKSETEGKRKTSVRSLSEEERFSVQISDAETSPRDPSSGLEKLLKLQDSFGSSDSNESPCPTSGSRRDSLTTAGFSSANKHSWKEQNSMQENGFSSLEKVEDITIKGGSEVSLAPKMPNGDDKSENASSFAGDETQKSAHSNEKNRTEKDCEQEKLFITRNSSTSVMLNENCSSFVETSIQSLRQVNRDSAVDRAFTENTENRSNRIVSPATSQQSSPVLSPIASPRVTRRQTTALTFKQTTASPRASPVPPIFDNNRQEAGAPIVRRYTLSAMDMGKLQNTAGIKTLLTPPTHSSTADIDTRRAGLEGCFAPPGLRKSKSDLTDWKSISRNLQGKEYVEVGPSPGPSIHSFQQLVGNNKEGSDITEFQLPSISSLKKGSRSTMITTTESKTQNAEHRMDLPLPWPNNADKQRLCFSGQEFPVDDQRRSPSPGRNSLPSSPKDPTVPSTAGAYDSVAIAKVADLSPRGSENSPGDVFPDLFFNSPTRAHYTEDNNSKLGESVKANSTNFNLRNNRDVLALNSNVSEDRNAVSSPNQQRISPRLRPATLLPPLTISNRRSPTHDLEDGYFSGSPSPADVESPRRKSSNEYLRYSFRPISPRSPIRSPKFNTGKLSQPR</sequence>
<proteinExistence type="inferred from homology"/>